<dbReference type="Pfam" id="PF00067">
    <property type="entry name" value="p450"/>
    <property type="match status" value="1"/>
</dbReference>
<feature type="binding site" description="axial binding residue" evidence="8">
    <location>
        <position position="406"/>
    </location>
    <ligand>
        <name>heme</name>
        <dbReference type="ChEBI" id="CHEBI:30413"/>
    </ligand>
    <ligandPart>
        <name>Fe</name>
        <dbReference type="ChEBI" id="CHEBI:18248"/>
    </ligandPart>
</feature>
<keyword evidence="12" id="KW-1185">Reference proteome</keyword>
<keyword evidence="3 8" id="KW-0349">Heme</keyword>
<proteinExistence type="inferred from homology"/>
<dbReference type="SUPFAM" id="SSF48264">
    <property type="entry name" value="Cytochrome P450"/>
    <property type="match status" value="1"/>
</dbReference>
<name>A0A6A6DE72_9PEZI</name>
<keyword evidence="7 9" id="KW-0503">Monooxygenase</keyword>
<feature type="chain" id="PRO_5025486262" evidence="10">
    <location>
        <begin position="28"/>
        <end position="461"/>
    </location>
</feature>
<keyword evidence="10" id="KW-0732">Signal</keyword>
<evidence type="ECO:0000256" key="4">
    <source>
        <dbReference type="ARBA" id="ARBA00022723"/>
    </source>
</evidence>
<dbReference type="GO" id="GO:0020037">
    <property type="term" value="F:heme binding"/>
    <property type="evidence" value="ECO:0007669"/>
    <property type="project" value="InterPro"/>
</dbReference>
<dbReference type="PANTHER" id="PTHR46206:SF1">
    <property type="entry name" value="P450, PUTATIVE (EUROFUNG)-RELATED"/>
    <property type="match status" value="1"/>
</dbReference>
<evidence type="ECO:0000256" key="2">
    <source>
        <dbReference type="ARBA" id="ARBA00010617"/>
    </source>
</evidence>
<evidence type="ECO:0000256" key="8">
    <source>
        <dbReference type="PIRSR" id="PIRSR602401-1"/>
    </source>
</evidence>
<sequence>MALLENGTTLLVIPSVVLLFLFPLANALFSSEDPKFWSSQPSVGVGRGSFGWIIGTLQSITKTYEWAFEGYEKFSKCNVPYVLPSVERGAVVVIPPQQIMKAYGHPESILDMTWNLTKLTPRIAEDLAVGYEKCFGKSTGWKDVVVWDSCLKIVSGASNGAFCGAPLCRDEGFLQDLRDHSTYFIPGAMAINATPRLLQPLTGALVGWGLKYIVVRCLKRCLPVIKERLEKTAQLKADPSFDWTIPSDGLQWLIDEAYAVNNPAQLEPRRIAYRLLVVNDVSFLSTSATVQNLLLDLASSDPSRGYIQALRDECDQVLKEARGTWTKDAVSRLKLVDSVIRESMRLTPFGTFGLPRRVDHNIRIPQNTNVFSNIASRDDASRKPKPKSSVTLDDSFLGFGFGKHACPGRFFALNEMKLFVAYLVQHYDIEHLKERPKPVNVMWYKFPSDKATIRVRRRQGA</sequence>
<evidence type="ECO:0000256" key="10">
    <source>
        <dbReference type="SAM" id="SignalP"/>
    </source>
</evidence>
<dbReference type="Proteomes" id="UP000800200">
    <property type="component" value="Unassembled WGS sequence"/>
</dbReference>
<evidence type="ECO:0000256" key="7">
    <source>
        <dbReference type="ARBA" id="ARBA00023033"/>
    </source>
</evidence>
<evidence type="ECO:0000313" key="11">
    <source>
        <dbReference type="EMBL" id="KAF2177794.1"/>
    </source>
</evidence>
<dbReference type="OrthoDB" id="1844152at2759"/>
<evidence type="ECO:0000256" key="3">
    <source>
        <dbReference type="ARBA" id="ARBA00022617"/>
    </source>
</evidence>
<comment type="cofactor">
    <cofactor evidence="1 8">
        <name>heme</name>
        <dbReference type="ChEBI" id="CHEBI:30413"/>
    </cofactor>
</comment>
<dbReference type="PANTHER" id="PTHR46206">
    <property type="entry name" value="CYTOCHROME P450"/>
    <property type="match status" value="1"/>
</dbReference>
<reference evidence="11" key="1">
    <citation type="journal article" date="2020" name="Stud. Mycol.">
        <title>101 Dothideomycetes genomes: a test case for predicting lifestyles and emergence of pathogens.</title>
        <authorList>
            <person name="Haridas S."/>
            <person name="Albert R."/>
            <person name="Binder M."/>
            <person name="Bloem J."/>
            <person name="Labutti K."/>
            <person name="Salamov A."/>
            <person name="Andreopoulos B."/>
            <person name="Baker S."/>
            <person name="Barry K."/>
            <person name="Bills G."/>
            <person name="Bluhm B."/>
            <person name="Cannon C."/>
            <person name="Castanera R."/>
            <person name="Culley D."/>
            <person name="Daum C."/>
            <person name="Ezra D."/>
            <person name="Gonzalez J."/>
            <person name="Henrissat B."/>
            <person name="Kuo A."/>
            <person name="Liang C."/>
            <person name="Lipzen A."/>
            <person name="Lutzoni F."/>
            <person name="Magnuson J."/>
            <person name="Mondo S."/>
            <person name="Nolan M."/>
            <person name="Ohm R."/>
            <person name="Pangilinan J."/>
            <person name="Park H.-J."/>
            <person name="Ramirez L."/>
            <person name="Alfaro M."/>
            <person name="Sun H."/>
            <person name="Tritt A."/>
            <person name="Yoshinaga Y."/>
            <person name="Zwiers L.-H."/>
            <person name="Turgeon B."/>
            <person name="Goodwin S."/>
            <person name="Spatafora J."/>
            <person name="Crous P."/>
            <person name="Grigoriev I."/>
        </authorList>
    </citation>
    <scope>NUCLEOTIDE SEQUENCE</scope>
    <source>
        <strain evidence="11">CBS 207.26</strain>
    </source>
</reference>
<keyword evidence="6 8" id="KW-0408">Iron</keyword>
<organism evidence="11 12">
    <name type="scientific">Zopfia rhizophila CBS 207.26</name>
    <dbReference type="NCBI Taxonomy" id="1314779"/>
    <lineage>
        <taxon>Eukaryota</taxon>
        <taxon>Fungi</taxon>
        <taxon>Dikarya</taxon>
        <taxon>Ascomycota</taxon>
        <taxon>Pezizomycotina</taxon>
        <taxon>Dothideomycetes</taxon>
        <taxon>Dothideomycetes incertae sedis</taxon>
        <taxon>Zopfiaceae</taxon>
        <taxon>Zopfia</taxon>
    </lineage>
</organism>
<evidence type="ECO:0000256" key="1">
    <source>
        <dbReference type="ARBA" id="ARBA00001971"/>
    </source>
</evidence>
<feature type="signal peptide" evidence="10">
    <location>
        <begin position="1"/>
        <end position="27"/>
    </location>
</feature>
<dbReference type="EMBL" id="ML994683">
    <property type="protein sequence ID" value="KAF2177794.1"/>
    <property type="molecule type" value="Genomic_DNA"/>
</dbReference>
<evidence type="ECO:0000256" key="6">
    <source>
        <dbReference type="ARBA" id="ARBA00023004"/>
    </source>
</evidence>
<dbReference type="PROSITE" id="PS00086">
    <property type="entry name" value="CYTOCHROME_P450"/>
    <property type="match status" value="1"/>
</dbReference>
<dbReference type="GO" id="GO:0004497">
    <property type="term" value="F:monooxygenase activity"/>
    <property type="evidence" value="ECO:0007669"/>
    <property type="project" value="UniProtKB-KW"/>
</dbReference>
<dbReference type="Gene3D" id="1.10.630.10">
    <property type="entry name" value="Cytochrome P450"/>
    <property type="match status" value="1"/>
</dbReference>
<gene>
    <name evidence="11" type="ORF">K469DRAFT_806458</name>
</gene>
<dbReference type="GO" id="GO:0016705">
    <property type="term" value="F:oxidoreductase activity, acting on paired donors, with incorporation or reduction of molecular oxygen"/>
    <property type="evidence" value="ECO:0007669"/>
    <property type="project" value="InterPro"/>
</dbReference>
<comment type="similarity">
    <text evidence="2 9">Belongs to the cytochrome P450 family.</text>
</comment>
<dbReference type="GO" id="GO:0005506">
    <property type="term" value="F:iron ion binding"/>
    <property type="evidence" value="ECO:0007669"/>
    <property type="project" value="InterPro"/>
</dbReference>
<evidence type="ECO:0000313" key="12">
    <source>
        <dbReference type="Proteomes" id="UP000800200"/>
    </source>
</evidence>
<dbReference type="AlphaFoldDB" id="A0A6A6DE72"/>
<evidence type="ECO:0000256" key="9">
    <source>
        <dbReference type="RuleBase" id="RU000461"/>
    </source>
</evidence>
<accession>A0A6A6DE72</accession>
<dbReference type="InterPro" id="IPR002401">
    <property type="entry name" value="Cyt_P450_E_grp-I"/>
</dbReference>
<dbReference type="InterPro" id="IPR017972">
    <property type="entry name" value="Cyt_P450_CS"/>
</dbReference>
<dbReference type="CDD" id="cd11041">
    <property type="entry name" value="CYP503A1-like"/>
    <property type="match status" value="1"/>
</dbReference>
<keyword evidence="4 8" id="KW-0479">Metal-binding</keyword>
<dbReference type="InterPro" id="IPR001128">
    <property type="entry name" value="Cyt_P450"/>
</dbReference>
<dbReference type="InterPro" id="IPR036396">
    <property type="entry name" value="Cyt_P450_sf"/>
</dbReference>
<keyword evidence="5 9" id="KW-0560">Oxidoreductase</keyword>
<dbReference type="PRINTS" id="PR00463">
    <property type="entry name" value="EP450I"/>
</dbReference>
<evidence type="ECO:0000256" key="5">
    <source>
        <dbReference type="ARBA" id="ARBA00023002"/>
    </source>
</evidence>
<protein>
    <submittedName>
        <fullName evidence="11">Ent-kaurene oxidase</fullName>
    </submittedName>
</protein>